<reference evidence="2" key="1">
    <citation type="journal article" date="2016" name="Nat. Genet.">
        <title>A high-quality carrot genome assembly provides new insights into carotenoid accumulation and asterid genome evolution.</title>
        <authorList>
            <person name="Iorizzo M."/>
            <person name="Ellison S."/>
            <person name="Senalik D."/>
            <person name="Zeng P."/>
            <person name="Satapoomin P."/>
            <person name="Huang J."/>
            <person name="Bowman M."/>
            <person name="Iovene M."/>
            <person name="Sanseverino W."/>
            <person name="Cavagnaro P."/>
            <person name="Yildiz M."/>
            <person name="Macko-Podgorni A."/>
            <person name="Moranska E."/>
            <person name="Grzebelus E."/>
            <person name="Grzebelus D."/>
            <person name="Ashrafi H."/>
            <person name="Zheng Z."/>
            <person name="Cheng S."/>
            <person name="Spooner D."/>
            <person name="Van Deynze A."/>
            <person name="Simon P."/>
        </authorList>
    </citation>
    <scope>NUCLEOTIDE SEQUENCE</scope>
    <source>
        <tissue evidence="2">Leaf</tissue>
    </source>
</reference>
<keyword evidence="3" id="KW-1185">Reference proteome</keyword>
<feature type="region of interest" description="Disordered" evidence="1">
    <location>
        <begin position="68"/>
        <end position="97"/>
    </location>
</feature>
<dbReference type="Gramene" id="KZM99047">
    <property type="protein sequence ID" value="KZM99047"/>
    <property type="gene ID" value="DCAR_013591"/>
</dbReference>
<reference evidence="2" key="2">
    <citation type="submission" date="2022-03" db="EMBL/GenBank/DDBJ databases">
        <title>Draft title - Genomic analysis of global carrot germplasm unveils the trajectory of domestication and the origin of high carotenoid orange carrot.</title>
        <authorList>
            <person name="Iorizzo M."/>
            <person name="Ellison S."/>
            <person name="Senalik D."/>
            <person name="Macko-Podgorni A."/>
            <person name="Grzebelus D."/>
            <person name="Bostan H."/>
            <person name="Rolling W."/>
            <person name="Curaba J."/>
            <person name="Simon P."/>
        </authorList>
    </citation>
    <scope>NUCLEOTIDE SEQUENCE</scope>
    <source>
        <tissue evidence="2">Leaf</tissue>
    </source>
</reference>
<dbReference type="Proteomes" id="UP000077755">
    <property type="component" value="Chromosome 4"/>
</dbReference>
<protein>
    <submittedName>
        <fullName evidence="2">Uncharacterized protein</fullName>
    </submittedName>
</protein>
<name>A0A165YG43_DAUCS</name>
<evidence type="ECO:0000313" key="2">
    <source>
        <dbReference type="EMBL" id="WOG98088.1"/>
    </source>
</evidence>
<organism evidence="2 3">
    <name type="scientific">Daucus carota subsp. sativus</name>
    <name type="common">Carrot</name>
    <dbReference type="NCBI Taxonomy" id="79200"/>
    <lineage>
        <taxon>Eukaryota</taxon>
        <taxon>Viridiplantae</taxon>
        <taxon>Streptophyta</taxon>
        <taxon>Embryophyta</taxon>
        <taxon>Tracheophyta</taxon>
        <taxon>Spermatophyta</taxon>
        <taxon>Magnoliopsida</taxon>
        <taxon>eudicotyledons</taxon>
        <taxon>Gunneridae</taxon>
        <taxon>Pentapetalae</taxon>
        <taxon>asterids</taxon>
        <taxon>campanulids</taxon>
        <taxon>Apiales</taxon>
        <taxon>Apiaceae</taxon>
        <taxon>Apioideae</taxon>
        <taxon>Scandiceae</taxon>
        <taxon>Daucinae</taxon>
        <taxon>Daucus</taxon>
        <taxon>Daucus sect. Daucus</taxon>
    </lineage>
</organism>
<dbReference type="EMBL" id="CP093346">
    <property type="protein sequence ID" value="WOG98088.1"/>
    <property type="molecule type" value="Genomic_DNA"/>
</dbReference>
<dbReference type="AlphaFoldDB" id="A0A165YG43"/>
<feature type="compositionally biased region" description="Acidic residues" evidence="1">
    <location>
        <begin position="68"/>
        <end position="84"/>
    </location>
</feature>
<sequence>MRFFAVINGQSTIPIIQFSEIGKHYRSWWWSRISDTIIEAAAWHLSFWTNASDKEAVKNADVEDLDAEVSEQNIESEDDVEVSDQDWRKQRQQSGFPRDGKDFDIGLSFEDGNIIVSLNRKKPAVHPGDRLEARHDKVLEGVNQEPYKKIMGREFKESKYGFGGKKARRSKILLRQLTNDMRITLLGKREVTELRKSEVKESLENKTTGLACSTTRRYLNFRISSLSINNLETGKKRSYNEFGESLPTLMVSFRIDSDYDADMSSTAFIEPLPVLASTPAGRENVNTNREVRTYRDIGARFTVYDSNSC</sequence>
<proteinExistence type="predicted"/>
<gene>
    <name evidence="2" type="ORF">DCAR_0417429</name>
</gene>
<evidence type="ECO:0000313" key="3">
    <source>
        <dbReference type="Proteomes" id="UP000077755"/>
    </source>
</evidence>
<accession>A0A165YG43</accession>
<evidence type="ECO:0000256" key="1">
    <source>
        <dbReference type="SAM" id="MobiDB-lite"/>
    </source>
</evidence>